<reference evidence="2" key="1">
    <citation type="submission" date="2014-12" db="EMBL/GenBank/DDBJ databases">
        <title>Genome Sequence of Valsa Canker Pathogens Uncovers a Specific Adaption of Colonization on Woody Bark.</title>
        <authorList>
            <person name="Yin Z."/>
            <person name="Liu H."/>
            <person name="Gao X."/>
            <person name="Li Z."/>
            <person name="Song N."/>
            <person name="Ke X."/>
            <person name="Dai Q."/>
            <person name="Wu Y."/>
            <person name="Sun Y."/>
            <person name="Xu J.-R."/>
            <person name="Kang Z.K."/>
            <person name="Wang L."/>
            <person name="Huang L."/>
        </authorList>
    </citation>
    <scope>NUCLEOTIDE SEQUENCE [LARGE SCALE GENOMIC DNA]</scope>
    <source>
        <strain evidence="2">03-8</strain>
    </source>
</reference>
<organism evidence="2 3">
    <name type="scientific">Cytospora mali</name>
    <name type="common">Apple Valsa canker fungus</name>
    <name type="synonym">Valsa mali</name>
    <dbReference type="NCBI Taxonomy" id="578113"/>
    <lineage>
        <taxon>Eukaryota</taxon>
        <taxon>Fungi</taxon>
        <taxon>Dikarya</taxon>
        <taxon>Ascomycota</taxon>
        <taxon>Pezizomycotina</taxon>
        <taxon>Sordariomycetes</taxon>
        <taxon>Sordariomycetidae</taxon>
        <taxon>Diaporthales</taxon>
        <taxon>Cytosporaceae</taxon>
        <taxon>Cytospora</taxon>
    </lineage>
</organism>
<keyword evidence="3" id="KW-1185">Reference proteome</keyword>
<dbReference type="Proteomes" id="UP000078559">
    <property type="component" value="Unassembled WGS sequence"/>
</dbReference>
<dbReference type="AlphaFoldDB" id="A0A194VIZ0"/>
<protein>
    <submittedName>
        <fullName evidence="2">Uncharacterized protein</fullName>
    </submittedName>
</protein>
<evidence type="ECO:0000313" key="3">
    <source>
        <dbReference type="Proteomes" id="UP000078559"/>
    </source>
</evidence>
<feature type="compositionally biased region" description="Basic and acidic residues" evidence="1">
    <location>
        <begin position="45"/>
        <end position="54"/>
    </location>
</feature>
<accession>A0A194VIZ0</accession>
<dbReference type="EMBL" id="KN796115">
    <property type="protein sequence ID" value="KUI63845.1"/>
    <property type="molecule type" value="Genomic_DNA"/>
</dbReference>
<sequence>MTLKGPQEPVAGIVGPVEDGVAQLGLLDNAMMWNEGNDTEGWIAPKKERDDLRTPQRTHRGR</sequence>
<evidence type="ECO:0000313" key="2">
    <source>
        <dbReference type="EMBL" id="KUI63845.1"/>
    </source>
</evidence>
<feature type="region of interest" description="Disordered" evidence="1">
    <location>
        <begin position="38"/>
        <end position="62"/>
    </location>
</feature>
<name>A0A194VIZ0_CYTMA</name>
<evidence type="ECO:0000256" key="1">
    <source>
        <dbReference type="SAM" id="MobiDB-lite"/>
    </source>
</evidence>
<gene>
    <name evidence="2" type="ORF">VM1G_12028</name>
</gene>
<proteinExistence type="predicted"/>